<feature type="compositionally biased region" description="Basic and acidic residues" evidence="1">
    <location>
        <begin position="101"/>
        <end position="120"/>
    </location>
</feature>
<sequence length="135" mass="15070">MTTRWGLIVEHTDGMGDSKNWAATVLAHVDGTREQALAELEKRARGYSPQHPASPVSTRLYRTSDGGFLLVNEGSMRTYQCRFSVAELLYDSVEAERAEHAAQKAAREAERQRREAEKAARKAAKRGGRGSFFSR</sequence>
<accession>A0ABW2JA11</accession>
<evidence type="ECO:0000256" key="1">
    <source>
        <dbReference type="SAM" id="MobiDB-lite"/>
    </source>
</evidence>
<proteinExistence type="predicted"/>
<keyword evidence="3" id="KW-1185">Reference proteome</keyword>
<name>A0ABW2JA11_9ACTN</name>
<comment type="caution">
    <text evidence="2">The sequence shown here is derived from an EMBL/GenBank/DDBJ whole genome shotgun (WGS) entry which is preliminary data.</text>
</comment>
<dbReference type="EMBL" id="JBHTCF010000001">
    <property type="protein sequence ID" value="MFC7302652.1"/>
    <property type="molecule type" value="Genomic_DNA"/>
</dbReference>
<dbReference type="RefSeq" id="WP_381825101.1">
    <property type="nucleotide sequence ID" value="NZ_JBHTCF010000001.1"/>
</dbReference>
<feature type="region of interest" description="Disordered" evidence="1">
    <location>
        <begin position="101"/>
        <end position="135"/>
    </location>
</feature>
<evidence type="ECO:0000313" key="3">
    <source>
        <dbReference type="Proteomes" id="UP001596523"/>
    </source>
</evidence>
<organism evidence="2 3">
    <name type="scientific">Streptomyces monticola</name>
    <dbReference type="NCBI Taxonomy" id="2666263"/>
    <lineage>
        <taxon>Bacteria</taxon>
        <taxon>Bacillati</taxon>
        <taxon>Actinomycetota</taxon>
        <taxon>Actinomycetes</taxon>
        <taxon>Kitasatosporales</taxon>
        <taxon>Streptomycetaceae</taxon>
        <taxon>Streptomyces</taxon>
    </lineage>
</organism>
<gene>
    <name evidence="2" type="ORF">ACFQVC_00290</name>
</gene>
<dbReference type="Proteomes" id="UP001596523">
    <property type="component" value="Unassembled WGS sequence"/>
</dbReference>
<evidence type="ECO:0000313" key="2">
    <source>
        <dbReference type="EMBL" id="MFC7302652.1"/>
    </source>
</evidence>
<reference evidence="3" key="1">
    <citation type="journal article" date="2019" name="Int. J. Syst. Evol. Microbiol.">
        <title>The Global Catalogue of Microorganisms (GCM) 10K type strain sequencing project: providing services to taxonomists for standard genome sequencing and annotation.</title>
        <authorList>
            <consortium name="The Broad Institute Genomics Platform"/>
            <consortium name="The Broad Institute Genome Sequencing Center for Infectious Disease"/>
            <person name="Wu L."/>
            <person name="Ma J."/>
        </authorList>
    </citation>
    <scope>NUCLEOTIDE SEQUENCE [LARGE SCALE GENOMIC DNA]</scope>
    <source>
        <strain evidence="3">SYNS20</strain>
    </source>
</reference>
<protein>
    <submittedName>
        <fullName evidence="2">Uncharacterized protein</fullName>
    </submittedName>
</protein>